<feature type="domain" description="CCHC-type" evidence="4">
    <location>
        <begin position="129"/>
        <end position="143"/>
    </location>
</feature>
<dbReference type="Gramene" id="PVH36741">
    <property type="protein sequence ID" value="PVH36741"/>
    <property type="gene ID" value="PAHAL_6G156800"/>
</dbReference>
<feature type="region of interest" description="Disordered" evidence="3">
    <location>
        <begin position="146"/>
        <end position="181"/>
    </location>
</feature>
<evidence type="ECO:0000256" key="2">
    <source>
        <dbReference type="SAM" id="Coils"/>
    </source>
</evidence>
<gene>
    <name evidence="5" type="ORF">PAHAL_6G156800</name>
</gene>
<dbReference type="Proteomes" id="UP000243499">
    <property type="component" value="Chromosome 6"/>
</dbReference>
<keyword evidence="1" id="KW-0862">Zinc</keyword>
<accession>A0A2T8IGE4</accession>
<evidence type="ECO:0000256" key="3">
    <source>
        <dbReference type="SAM" id="MobiDB-lite"/>
    </source>
</evidence>
<dbReference type="InterPro" id="IPR001878">
    <property type="entry name" value="Znf_CCHC"/>
</dbReference>
<feature type="region of interest" description="Disordered" evidence="3">
    <location>
        <begin position="220"/>
        <end position="245"/>
    </location>
</feature>
<protein>
    <recommendedName>
        <fullName evidence="4">CCHC-type domain-containing protein</fullName>
    </recommendedName>
</protein>
<dbReference type="PROSITE" id="PS50158">
    <property type="entry name" value="ZF_CCHC"/>
    <property type="match status" value="1"/>
</dbReference>
<dbReference type="SUPFAM" id="SSF57756">
    <property type="entry name" value="Retrovirus zinc finger-like domains"/>
    <property type="match status" value="1"/>
</dbReference>
<feature type="compositionally biased region" description="Basic and acidic residues" evidence="3">
    <location>
        <begin position="146"/>
        <end position="170"/>
    </location>
</feature>
<feature type="compositionally biased region" description="Acidic residues" evidence="3">
    <location>
        <begin position="84"/>
        <end position="94"/>
    </location>
</feature>
<dbReference type="GO" id="GO:0008270">
    <property type="term" value="F:zinc ion binding"/>
    <property type="evidence" value="ECO:0007669"/>
    <property type="project" value="UniProtKB-KW"/>
</dbReference>
<proteinExistence type="predicted"/>
<dbReference type="InterPro" id="IPR036875">
    <property type="entry name" value="Znf_CCHC_sf"/>
</dbReference>
<dbReference type="Pfam" id="PF00098">
    <property type="entry name" value="zf-CCHC"/>
    <property type="match status" value="1"/>
</dbReference>
<keyword evidence="1" id="KW-0863">Zinc-finger</keyword>
<feature type="coiled-coil region" evidence="2">
    <location>
        <begin position="254"/>
        <end position="288"/>
    </location>
</feature>
<feature type="compositionally biased region" description="Basic and acidic residues" evidence="3">
    <location>
        <begin position="67"/>
        <end position="76"/>
    </location>
</feature>
<dbReference type="SMART" id="SM00343">
    <property type="entry name" value="ZnF_C2HC"/>
    <property type="match status" value="1"/>
</dbReference>
<dbReference type="Gene3D" id="4.10.60.10">
    <property type="entry name" value="Zinc finger, CCHC-type"/>
    <property type="match status" value="1"/>
</dbReference>
<keyword evidence="2" id="KW-0175">Coiled coil</keyword>
<sequence length="308" mass="35069">MIRTFSVRNITLCTLIRESPNYKKTTPEEVLGKIINHEMMESEAKYVKGLSKGTSTSKGQDIALKANKKEKSKKAVQESSSSDNDNDSSSLDDDDMALLMKNFSKLMRNRNYKGNKRHESSKRKTKRNCYNCGKNGHFIANCPYEKKEDKEEKRKDNKEKNGEAHLGKEWDSDDESSSSDEEKVATLAFNKTSLFPNLKDGKNITHTCLMARGGRRKVKTIPCSSPKYTTSDNESSSSSSSGNDRDIDMIAMLKNLDKNAIAKFNELMEELNEKNDLLDKQEDLLILEKKRNLELKEIITKQEEKCKP</sequence>
<dbReference type="AlphaFoldDB" id="A0A2T8IGE4"/>
<name>A0A2T8IGE4_9POAL</name>
<evidence type="ECO:0000256" key="1">
    <source>
        <dbReference type="PROSITE-ProRule" id="PRU00047"/>
    </source>
</evidence>
<dbReference type="EMBL" id="CM008051">
    <property type="protein sequence ID" value="PVH36741.1"/>
    <property type="molecule type" value="Genomic_DNA"/>
</dbReference>
<keyword evidence="1" id="KW-0479">Metal-binding</keyword>
<feature type="compositionally biased region" description="Polar residues" evidence="3">
    <location>
        <begin position="222"/>
        <end position="234"/>
    </location>
</feature>
<feature type="region of interest" description="Disordered" evidence="3">
    <location>
        <begin position="67"/>
        <end position="94"/>
    </location>
</feature>
<reference evidence="5" key="1">
    <citation type="submission" date="2018-04" db="EMBL/GenBank/DDBJ databases">
        <title>WGS assembly of Panicum hallii.</title>
        <authorList>
            <person name="Lovell J."/>
            <person name="Jenkins J."/>
            <person name="Lowry D."/>
            <person name="Mamidi S."/>
            <person name="Sreedasyam A."/>
            <person name="Weng X."/>
            <person name="Barry K."/>
            <person name="Bonette J."/>
            <person name="Campitelli B."/>
            <person name="Daum C."/>
            <person name="Gordon S."/>
            <person name="Gould B."/>
            <person name="Lipzen A."/>
            <person name="Macqueen A."/>
            <person name="Palacio-Mejia J."/>
            <person name="Plott C."/>
            <person name="Shakirov E."/>
            <person name="Shu S."/>
            <person name="Yoshinaga Y."/>
            <person name="Zane M."/>
            <person name="Rokhsar D."/>
            <person name="Grimwood J."/>
            <person name="Schmutz J."/>
            <person name="Juenger T."/>
        </authorList>
    </citation>
    <scope>NUCLEOTIDE SEQUENCE [LARGE SCALE GENOMIC DNA]</scope>
    <source>
        <strain evidence="5">FIL2</strain>
    </source>
</reference>
<dbReference type="GO" id="GO:0003676">
    <property type="term" value="F:nucleic acid binding"/>
    <property type="evidence" value="ECO:0007669"/>
    <property type="project" value="InterPro"/>
</dbReference>
<feature type="region of interest" description="Disordered" evidence="3">
    <location>
        <begin position="107"/>
        <end position="127"/>
    </location>
</feature>
<organism evidence="5">
    <name type="scientific">Panicum hallii</name>
    <dbReference type="NCBI Taxonomy" id="206008"/>
    <lineage>
        <taxon>Eukaryota</taxon>
        <taxon>Viridiplantae</taxon>
        <taxon>Streptophyta</taxon>
        <taxon>Embryophyta</taxon>
        <taxon>Tracheophyta</taxon>
        <taxon>Spermatophyta</taxon>
        <taxon>Magnoliopsida</taxon>
        <taxon>Liliopsida</taxon>
        <taxon>Poales</taxon>
        <taxon>Poaceae</taxon>
        <taxon>PACMAD clade</taxon>
        <taxon>Panicoideae</taxon>
        <taxon>Panicodae</taxon>
        <taxon>Paniceae</taxon>
        <taxon>Panicinae</taxon>
        <taxon>Panicum</taxon>
        <taxon>Panicum sect. Panicum</taxon>
    </lineage>
</organism>
<evidence type="ECO:0000259" key="4">
    <source>
        <dbReference type="PROSITE" id="PS50158"/>
    </source>
</evidence>
<evidence type="ECO:0000313" key="5">
    <source>
        <dbReference type="EMBL" id="PVH36741.1"/>
    </source>
</evidence>